<proteinExistence type="predicted"/>
<dbReference type="AlphaFoldDB" id="A0A9N9LR06"/>
<evidence type="ECO:0000313" key="3">
    <source>
        <dbReference type="Proteomes" id="UP000701801"/>
    </source>
</evidence>
<sequence length="89" mass="9333">MDFIKNATGGSSTNNNNNQQVQPGAGGVQGQAQTQAQGQTDDYGDKGLAFAEKQSGHSLGRETNEKVTDGARGLYEKATGNKVDPKFSN</sequence>
<feature type="compositionally biased region" description="Basic and acidic residues" evidence="1">
    <location>
        <begin position="59"/>
        <end position="69"/>
    </location>
</feature>
<name>A0A9N9LR06_9HELO</name>
<accession>A0A9N9LR06</accession>
<dbReference type="EMBL" id="CAJVRM010000331">
    <property type="protein sequence ID" value="CAG8979730.1"/>
    <property type="molecule type" value="Genomic_DNA"/>
</dbReference>
<dbReference type="OrthoDB" id="3050608at2759"/>
<dbReference type="Proteomes" id="UP000701801">
    <property type="component" value="Unassembled WGS sequence"/>
</dbReference>
<gene>
    <name evidence="2" type="ORF">HYALB_00012376</name>
</gene>
<evidence type="ECO:0000256" key="1">
    <source>
        <dbReference type="SAM" id="MobiDB-lite"/>
    </source>
</evidence>
<keyword evidence="3" id="KW-1185">Reference proteome</keyword>
<protein>
    <submittedName>
        <fullName evidence="2">Uncharacterized protein</fullName>
    </submittedName>
</protein>
<reference evidence="2" key="1">
    <citation type="submission" date="2021-07" db="EMBL/GenBank/DDBJ databases">
        <authorList>
            <person name="Durling M."/>
        </authorList>
    </citation>
    <scope>NUCLEOTIDE SEQUENCE</scope>
</reference>
<organism evidence="2 3">
    <name type="scientific">Hymenoscyphus albidus</name>
    <dbReference type="NCBI Taxonomy" id="595503"/>
    <lineage>
        <taxon>Eukaryota</taxon>
        <taxon>Fungi</taxon>
        <taxon>Dikarya</taxon>
        <taxon>Ascomycota</taxon>
        <taxon>Pezizomycotina</taxon>
        <taxon>Leotiomycetes</taxon>
        <taxon>Helotiales</taxon>
        <taxon>Helotiaceae</taxon>
        <taxon>Hymenoscyphus</taxon>
    </lineage>
</organism>
<feature type="compositionally biased region" description="Low complexity" evidence="1">
    <location>
        <begin position="30"/>
        <end position="40"/>
    </location>
</feature>
<feature type="region of interest" description="Disordered" evidence="1">
    <location>
        <begin position="1"/>
        <end position="89"/>
    </location>
</feature>
<feature type="compositionally biased region" description="Low complexity" evidence="1">
    <location>
        <begin position="1"/>
        <end position="23"/>
    </location>
</feature>
<evidence type="ECO:0000313" key="2">
    <source>
        <dbReference type="EMBL" id="CAG8979730.1"/>
    </source>
</evidence>
<comment type="caution">
    <text evidence="2">The sequence shown here is derived from an EMBL/GenBank/DDBJ whole genome shotgun (WGS) entry which is preliminary data.</text>
</comment>